<evidence type="ECO:0000313" key="1">
    <source>
        <dbReference type="EMBL" id="MFF0455061.1"/>
    </source>
</evidence>
<accession>A0ABW6NKU8</accession>
<organism evidence="1 2">
    <name type="scientific">Nocardia africana</name>
    <dbReference type="NCBI Taxonomy" id="134964"/>
    <lineage>
        <taxon>Bacteria</taxon>
        <taxon>Bacillati</taxon>
        <taxon>Actinomycetota</taxon>
        <taxon>Actinomycetes</taxon>
        <taxon>Mycobacteriales</taxon>
        <taxon>Nocardiaceae</taxon>
        <taxon>Nocardia</taxon>
    </lineage>
</organism>
<sequence>MAAVSDTVPELLRALDLTGGGWMLPEQMSWPERLRYGRRKER</sequence>
<dbReference type="EMBL" id="JBIALX010000006">
    <property type="protein sequence ID" value="MFF0455061.1"/>
    <property type="molecule type" value="Genomic_DNA"/>
</dbReference>
<evidence type="ECO:0000313" key="2">
    <source>
        <dbReference type="Proteomes" id="UP001601521"/>
    </source>
</evidence>
<keyword evidence="2" id="KW-1185">Reference proteome</keyword>
<protein>
    <submittedName>
        <fullName evidence="1">Uncharacterized protein</fullName>
    </submittedName>
</protein>
<proteinExistence type="predicted"/>
<name>A0ABW6NKU8_9NOCA</name>
<gene>
    <name evidence="1" type="ORF">ACFYTH_16985</name>
</gene>
<reference evidence="1 2" key="1">
    <citation type="submission" date="2024-10" db="EMBL/GenBank/DDBJ databases">
        <title>The Natural Products Discovery Center: Release of the First 8490 Sequenced Strains for Exploring Actinobacteria Biosynthetic Diversity.</title>
        <authorList>
            <person name="Kalkreuter E."/>
            <person name="Kautsar S.A."/>
            <person name="Yang D."/>
            <person name="Bader C.D."/>
            <person name="Teijaro C.N."/>
            <person name="Fluegel L."/>
            <person name="Davis C.M."/>
            <person name="Simpson J.R."/>
            <person name="Lauterbach L."/>
            <person name="Steele A.D."/>
            <person name="Gui C."/>
            <person name="Meng S."/>
            <person name="Li G."/>
            <person name="Viehrig K."/>
            <person name="Ye F."/>
            <person name="Su P."/>
            <person name="Kiefer A.F."/>
            <person name="Nichols A."/>
            <person name="Cepeda A.J."/>
            <person name="Yan W."/>
            <person name="Fan B."/>
            <person name="Jiang Y."/>
            <person name="Adhikari A."/>
            <person name="Zheng C.-J."/>
            <person name="Schuster L."/>
            <person name="Cowan T.M."/>
            <person name="Smanski M.J."/>
            <person name="Chevrette M.G."/>
            <person name="De Carvalho L.P.S."/>
            <person name="Shen B."/>
        </authorList>
    </citation>
    <scope>NUCLEOTIDE SEQUENCE [LARGE SCALE GENOMIC DNA]</scope>
    <source>
        <strain evidence="1 2">NPDC004550</strain>
    </source>
</reference>
<dbReference type="RefSeq" id="WP_387251945.1">
    <property type="nucleotide sequence ID" value="NZ_JBIALX010000006.1"/>
</dbReference>
<dbReference type="Proteomes" id="UP001601521">
    <property type="component" value="Unassembled WGS sequence"/>
</dbReference>
<comment type="caution">
    <text evidence="1">The sequence shown here is derived from an EMBL/GenBank/DDBJ whole genome shotgun (WGS) entry which is preliminary data.</text>
</comment>